<dbReference type="SUPFAM" id="SSF48498">
    <property type="entry name" value="Tetracyclin repressor-like, C-terminal domain"/>
    <property type="match status" value="1"/>
</dbReference>
<evidence type="ECO:0000313" key="4">
    <source>
        <dbReference type="EMBL" id="NDL60049.1"/>
    </source>
</evidence>
<gene>
    <name evidence="4" type="ORF">F7O44_23520</name>
</gene>
<dbReference type="InterPro" id="IPR009057">
    <property type="entry name" value="Homeodomain-like_sf"/>
</dbReference>
<accession>A0A7K3M9S8</accession>
<feature type="domain" description="HTH tetR-type" evidence="3">
    <location>
        <begin position="29"/>
        <end position="89"/>
    </location>
</feature>
<dbReference type="RefSeq" id="WP_162452747.1">
    <property type="nucleotide sequence ID" value="NZ_WLZY01000009.1"/>
</dbReference>
<dbReference type="EMBL" id="WLZY01000009">
    <property type="protein sequence ID" value="NDL60049.1"/>
    <property type="molecule type" value="Genomic_DNA"/>
</dbReference>
<proteinExistence type="predicted"/>
<evidence type="ECO:0000256" key="2">
    <source>
        <dbReference type="PROSITE-ProRule" id="PRU00335"/>
    </source>
</evidence>
<keyword evidence="5" id="KW-1185">Reference proteome</keyword>
<evidence type="ECO:0000256" key="1">
    <source>
        <dbReference type="ARBA" id="ARBA00023125"/>
    </source>
</evidence>
<keyword evidence="1 2" id="KW-0238">DNA-binding</keyword>
<sequence>MADTSYVPIAGVRRRPAEKRSQLDHTRLTPAGQRLLDAASQLFYEYGIHAVGVDAIAEAAGTTKKTLYDRFGSKNVLVALYLQRRADRWQRFVLDYLAGRADANDGEDGVSAAATRSVLAVLDALAEWNATLNRGCAFINAFAEIGGADHPGEAVIRAEKKWTCELYARLLREAGFADGISAELGTQLAILQEGALTMWTAGGVPDAIGHARAAARQLLSTVPS</sequence>
<protein>
    <submittedName>
        <fullName evidence="4">TetR family transcriptional regulator</fullName>
    </submittedName>
</protein>
<dbReference type="PANTHER" id="PTHR30055:SF200">
    <property type="entry name" value="HTH-TYPE TRANSCRIPTIONAL REPRESSOR BDCR"/>
    <property type="match status" value="1"/>
</dbReference>
<dbReference type="Pfam" id="PF00440">
    <property type="entry name" value="TetR_N"/>
    <property type="match status" value="1"/>
</dbReference>
<dbReference type="PROSITE" id="PS50977">
    <property type="entry name" value="HTH_TETR_2"/>
    <property type="match status" value="1"/>
</dbReference>
<name>A0A7K3M9S8_9ACTN</name>
<evidence type="ECO:0000313" key="5">
    <source>
        <dbReference type="Proteomes" id="UP000460435"/>
    </source>
</evidence>
<dbReference type="InterPro" id="IPR050109">
    <property type="entry name" value="HTH-type_TetR-like_transc_reg"/>
</dbReference>
<dbReference type="GO" id="GO:0000976">
    <property type="term" value="F:transcription cis-regulatory region binding"/>
    <property type="evidence" value="ECO:0007669"/>
    <property type="project" value="TreeGrafter"/>
</dbReference>
<dbReference type="InterPro" id="IPR036271">
    <property type="entry name" value="Tet_transcr_reg_TetR-rel_C_sf"/>
</dbReference>
<dbReference type="GO" id="GO:0003700">
    <property type="term" value="F:DNA-binding transcription factor activity"/>
    <property type="evidence" value="ECO:0007669"/>
    <property type="project" value="TreeGrafter"/>
</dbReference>
<reference evidence="4 5" key="1">
    <citation type="submission" date="2019-11" db="EMBL/GenBank/DDBJ databases">
        <authorList>
            <person name="Li X.-J."/>
            <person name="Feng X.-M."/>
        </authorList>
    </citation>
    <scope>NUCLEOTIDE SEQUENCE [LARGE SCALE GENOMIC DNA]</scope>
    <source>
        <strain evidence="4 5">XMNu-373</strain>
    </source>
</reference>
<dbReference type="AlphaFoldDB" id="A0A7K3M9S8"/>
<feature type="DNA-binding region" description="H-T-H motif" evidence="2">
    <location>
        <begin position="52"/>
        <end position="71"/>
    </location>
</feature>
<dbReference type="PRINTS" id="PR00455">
    <property type="entry name" value="HTHTETR"/>
</dbReference>
<dbReference type="InterPro" id="IPR001647">
    <property type="entry name" value="HTH_TetR"/>
</dbReference>
<evidence type="ECO:0000259" key="3">
    <source>
        <dbReference type="PROSITE" id="PS50977"/>
    </source>
</evidence>
<dbReference type="PANTHER" id="PTHR30055">
    <property type="entry name" value="HTH-TYPE TRANSCRIPTIONAL REGULATOR RUTR"/>
    <property type="match status" value="1"/>
</dbReference>
<dbReference type="SUPFAM" id="SSF46689">
    <property type="entry name" value="Homeodomain-like"/>
    <property type="match status" value="1"/>
</dbReference>
<dbReference type="Gene3D" id="1.10.357.10">
    <property type="entry name" value="Tetracycline Repressor, domain 2"/>
    <property type="match status" value="1"/>
</dbReference>
<comment type="caution">
    <text evidence="4">The sequence shown here is derived from an EMBL/GenBank/DDBJ whole genome shotgun (WGS) entry which is preliminary data.</text>
</comment>
<organism evidence="4 5">
    <name type="scientific">Phytoactinopolyspora mesophila</name>
    <dbReference type="NCBI Taxonomy" id="2650750"/>
    <lineage>
        <taxon>Bacteria</taxon>
        <taxon>Bacillati</taxon>
        <taxon>Actinomycetota</taxon>
        <taxon>Actinomycetes</taxon>
        <taxon>Jiangellales</taxon>
        <taxon>Jiangellaceae</taxon>
        <taxon>Phytoactinopolyspora</taxon>
    </lineage>
</organism>
<dbReference type="Proteomes" id="UP000460435">
    <property type="component" value="Unassembled WGS sequence"/>
</dbReference>